<dbReference type="Proteomes" id="UP000184171">
    <property type="component" value="Unassembled WGS sequence"/>
</dbReference>
<dbReference type="AlphaFoldDB" id="A0A1M6KCG1"/>
<organism evidence="3 4">
    <name type="scientific">Malonomonas rubra DSM 5091</name>
    <dbReference type="NCBI Taxonomy" id="1122189"/>
    <lineage>
        <taxon>Bacteria</taxon>
        <taxon>Pseudomonadati</taxon>
        <taxon>Thermodesulfobacteriota</taxon>
        <taxon>Desulfuromonadia</taxon>
        <taxon>Desulfuromonadales</taxon>
        <taxon>Geopsychrobacteraceae</taxon>
        <taxon>Malonomonas</taxon>
    </lineage>
</organism>
<dbReference type="STRING" id="1122189.SAMN02745165_02662"/>
<feature type="chain" id="PRO_5012432269" evidence="2">
    <location>
        <begin position="23"/>
        <end position="415"/>
    </location>
</feature>
<name>A0A1M6KCG1_MALRU</name>
<sequence length="415" mass="47407">MKLICSVLISWSFLFFSPPSFALQPGEIVVVANGLYHDSVDLARYYMKARNIPKKNLLKIATTDRIFIDRDRYNSEIAKPVRKFLQKRMRDKEIKCLVTVRGIPLRIDPPRLSSAEKKKLEELQGQRKAISEQLKALDKQETEKQKSLKSQQSVLDAEIKRIKKKDYRAAVDSELTLVLVDEYPLKGWTANPFFVGYKNRQLDISKNEVLFVSRLDAPTVDIVKRVIDDSLAVEKEGLQGKAYIDARWKKPQPGKSLKGYAFYDNSLHLTADFIKSKKLMPVVLDDQQRLFQAGEAKDAALYSGWYSHHQYVDAFQWRKGAVGYHIASSECSTLRTGKSQVWCKRMLEEGVAATIGPVGEPYVQAFPVPEVFFRVLADGYYSLAEAYFLSVPFLSWQMILVGDPLYTPFANRLVN</sequence>
<feature type="signal peptide" evidence="2">
    <location>
        <begin position="1"/>
        <end position="22"/>
    </location>
</feature>
<accession>A0A1M6KCG1</accession>
<feature type="coiled-coil region" evidence="1">
    <location>
        <begin position="113"/>
        <end position="140"/>
    </location>
</feature>
<keyword evidence="2" id="KW-0732">Signal</keyword>
<dbReference type="NCBIfam" id="TIGR03790">
    <property type="entry name" value="TIGR03790 family protein"/>
    <property type="match status" value="1"/>
</dbReference>
<evidence type="ECO:0000256" key="2">
    <source>
        <dbReference type="SAM" id="SignalP"/>
    </source>
</evidence>
<evidence type="ECO:0000256" key="1">
    <source>
        <dbReference type="SAM" id="Coils"/>
    </source>
</evidence>
<gene>
    <name evidence="3" type="ORF">SAMN02745165_02662</name>
</gene>
<proteinExistence type="predicted"/>
<dbReference type="EMBL" id="FQZT01000010">
    <property type="protein sequence ID" value="SHJ56517.1"/>
    <property type="molecule type" value="Genomic_DNA"/>
</dbReference>
<keyword evidence="1" id="KW-0175">Coiled coil</keyword>
<reference evidence="3 4" key="1">
    <citation type="submission" date="2016-11" db="EMBL/GenBank/DDBJ databases">
        <authorList>
            <person name="Jaros S."/>
            <person name="Januszkiewicz K."/>
            <person name="Wedrychowicz H."/>
        </authorList>
    </citation>
    <scope>NUCLEOTIDE SEQUENCE [LARGE SCALE GENOMIC DNA]</scope>
    <source>
        <strain evidence="3 4">DSM 5091</strain>
    </source>
</reference>
<keyword evidence="4" id="KW-1185">Reference proteome</keyword>
<dbReference type="OrthoDB" id="9771443at2"/>
<dbReference type="InterPro" id="IPR022265">
    <property type="entry name" value="CHP03790"/>
</dbReference>
<protein>
    <submittedName>
        <fullName evidence="3">TIGR03790 family protein</fullName>
    </submittedName>
</protein>
<dbReference type="RefSeq" id="WP_084092096.1">
    <property type="nucleotide sequence ID" value="NZ_FQZT01000010.1"/>
</dbReference>
<evidence type="ECO:0000313" key="4">
    <source>
        <dbReference type="Proteomes" id="UP000184171"/>
    </source>
</evidence>
<evidence type="ECO:0000313" key="3">
    <source>
        <dbReference type="EMBL" id="SHJ56517.1"/>
    </source>
</evidence>